<keyword evidence="8 11" id="KW-0067">ATP-binding</keyword>
<keyword evidence="7 11" id="KW-0418">Kinase</keyword>
<organism evidence="12 13">
    <name type="scientific">Paenibacillus sabinae T27</name>
    <dbReference type="NCBI Taxonomy" id="1268072"/>
    <lineage>
        <taxon>Bacteria</taxon>
        <taxon>Bacillati</taxon>
        <taxon>Bacillota</taxon>
        <taxon>Bacilli</taxon>
        <taxon>Bacillales</taxon>
        <taxon>Paenibacillaceae</taxon>
        <taxon>Paenibacillus</taxon>
    </lineage>
</organism>
<comment type="similarity">
    <text evidence="2 11">Belongs to the shikimate kinase family.</text>
</comment>
<name>X4ZIA5_9BACL</name>
<reference evidence="12 13" key="1">
    <citation type="journal article" date="2014" name="PLoS Genet.">
        <title>Comparative Genomic Analysis of N2-Fixing and Non-N2-Fixing Paenibacillus spp.: Organization, Evolution and Expression of the Nitrogen Fixation Genes.</title>
        <authorList>
            <person name="Xie J.B."/>
            <person name="Du Z."/>
            <person name="Bai L."/>
            <person name="Tian C."/>
            <person name="Zhang Y."/>
            <person name="Xie J.Y."/>
            <person name="Wang T."/>
            <person name="Liu X."/>
            <person name="Chen X."/>
            <person name="Cheng Q."/>
            <person name="Chen S."/>
            <person name="Li J."/>
        </authorList>
    </citation>
    <scope>NUCLEOTIDE SEQUENCE [LARGE SCALE GENOMIC DNA]</scope>
    <source>
        <strain evidence="12 13">T27</strain>
    </source>
</reference>
<dbReference type="InterPro" id="IPR000623">
    <property type="entry name" value="Shikimate_kinase/TSH1"/>
</dbReference>
<proteinExistence type="inferred from homology"/>
<keyword evidence="6 11" id="KW-0547">Nucleotide-binding</keyword>
<dbReference type="AlphaFoldDB" id="X4ZIA5"/>
<dbReference type="GO" id="GO:0009073">
    <property type="term" value="P:aromatic amino acid family biosynthetic process"/>
    <property type="evidence" value="ECO:0007669"/>
    <property type="project" value="UniProtKB-KW"/>
</dbReference>
<comment type="subunit">
    <text evidence="11">Monomer.</text>
</comment>
<feature type="binding site" evidence="11">
    <location>
        <position position="47"/>
    </location>
    <ligand>
        <name>substrate</name>
    </ligand>
</feature>
<evidence type="ECO:0000256" key="2">
    <source>
        <dbReference type="ARBA" id="ARBA00006997"/>
    </source>
</evidence>
<comment type="function">
    <text evidence="11">Catalyzes the specific phosphorylation of the 3-hydroxyl group of shikimic acid using ATP as a cosubstrate.</text>
</comment>
<keyword evidence="4 11" id="KW-0028">Amino-acid biosynthesis</keyword>
<dbReference type="GO" id="GO:0000287">
    <property type="term" value="F:magnesium ion binding"/>
    <property type="evidence" value="ECO:0007669"/>
    <property type="project" value="UniProtKB-UniRule"/>
</dbReference>
<dbReference type="PROSITE" id="PS01128">
    <property type="entry name" value="SHIKIMATE_KINASE"/>
    <property type="match status" value="1"/>
</dbReference>
<dbReference type="STRING" id="1268072.PSAB_10870"/>
<keyword evidence="9 11" id="KW-0057">Aromatic amino acid biosynthesis</keyword>
<dbReference type="Pfam" id="PF01202">
    <property type="entry name" value="SKI"/>
    <property type="match status" value="1"/>
</dbReference>
<evidence type="ECO:0000256" key="5">
    <source>
        <dbReference type="ARBA" id="ARBA00022679"/>
    </source>
</evidence>
<feature type="binding site" evidence="11">
    <location>
        <begin position="25"/>
        <end position="30"/>
    </location>
    <ligand>
        <name>ATP</name>
        <dbReference type="ChEBI" id="CHEBI:30616"/>
    </ligand>
</feature>
<protein>
    <recommendedName>
        <fullName evidence="3 11">Shikimate kinase</fullName>
        <shortName evidence="11">SK</shortName>
        <ecNumber evidence="3 11">2.7.1.71</ecNumber>
    </recommendedName>
</protein>
<dbReference type="RefSeq" id="WP_025334635.1">
    <property type="nucleotide sequence ID" value="NZ_CP004078.1"/>
</dbReference>
<keyword evidence="11" id="KW-0460">Magnesium</keyword>
<dbReference type="PANTHER" id="PTHR21087:SF16">
    <property type="entry name" value="SHIKIMATE KINASE 1, CHLOROPLASTIC"/>
    <property type="match status" value="1"/>
</dbReference>
<dbReference type="PRINTS" id="PR01100">
    <property type="entry name" value="SHIKIMTKNASE"/>
</dbReference>
<evidence type="ECO:0000256" key="8">
    <source>
        <dbReference type="ARBA" id="ARBA00022840"/>
    </source>
</evidence>
<dbReference type="eggNOG" id="COG0703">
    <property type="taxonomic scope" value="Bacteria"/>
</dbReference>
<dbReference type="InterPro" id="IPR027417">
    <property type="entry name" value="P-loop_NTPase"/>
</dbReference>
<feature type="binding site" evidence="11">
    <location>
        <position position="93"/>
    </location>
    <ligand>
        <name>substrate</name>
    </ligand>
</feature>
<evidence type="ECO:0000256" key="11">
    <source>
        <dbReference type="HAMAP-Rule" id="MF_00109"/>
    </source>
</evidence>
<dbReference type="InterPro" id="IPR023000">
    <property type="entry name" value="Shikimate_kinase_CS"/>
</dbReference>
<feature type="binding site" evidence="11">
    <location>
        <position position="29"/>
    </location>
    <ligand>
        <name>Mg(2+)</name>
        <dbReference type="ChEBI" id="CHEBI:18420"/>
    </ligand>
</feature>
<dbReference type="SUPFAM" id="SSF52540">
    <property type="entry name" value="P-loop containing nucleoside triphosphate hydrolases"/>
    <property type="match status" value="1"/>
</dbReference>
<evidence type="ECO:0000256" key="6">
    <source>
        <dbReference type="ARBA" id="ARBA00022741"/>
    </source>
</evidence>
<dbReference type="PANTHER" id="PTHR21087">
    <property type="entry name" value="SHIKIMATE KINASE"/>
    <property type="match status" value="1"/>
</dbReference>
<dbReference type="HAMAP" id="MF_00109">
    <property type="entry name" value="Shikimate_kinase"/>
    <property type="match status" value="1"/>
</dbReference>
<keyword evidence="11" id="KW-0963">Cytoplasm</keyword>
<feature type="binding site" evidence="11">
    <location>
        <position position="131"/>
    </location>
    <ligand>
        <name>ATP</name>
        <dbReference type="ChEBI" id="CHEBI:30616"/>
    </ligand>
</feature>
<comment type="caution">
    <text evidence="11">Lacks conserved residue(s) required for the propagation of feature annotation.</text>
</comment>
<feature type="binding site" evidence="11">
    <location>
        <position position="149"/>
    </location>
    <ligand>
        <name>substrate</name>
    </ligand>
</feature>
<gene>
    <name evidence="11" type="primary">aroK</name>
    <name evidence="12" type="ORF">PSAB_10870</name>
</gene>
<evidence type="ECO:0000256" key="7">
    <source>
        <dbReference type="ARBA" id="ARBA00022777"/>
    </source>
</evidence>
<dbReference type="PATRIC" id="fig|1268072.3.peg.2263"/>
<dbReference type="GO" id="GO:0005829">
    <property type="term" value="C:cytosol"/>
    <property type="evidence" value="ECO:0007669"/>
    <property type="project" value="TreeGrafter"/>
</dbReference>
<dbReference type="UniPathway" id="UPA00053">
    <property type="reaction ID" value="UER00088"/>
</dbReference>
<feature type="binding site" evidence="11">
    <location>
        <position position="71"/>
    </location>
    <ligand>
        <name>substrate</name>
    </ligand>
</feature>
<dbReference type="Gene3D" id="3.40.50.300">
    <property type="entry name" value="P-loop containing nucleotide triphosphate hydrolases"/>
    <property type="match status" value="1"/>
</dbReference>
<evidence type="ECO:0000313" key="12">
    <source>
        <dbReference type="EMBL" id="AHV97102.1"/>
    </source>
</evidence>
<keyword evidence="5 11" id="KW-0808">Transferase</keyword>
<keyword evidence="11" id="KW-0479">Metal-binding</keyword>
<dbReference type="CDD" id="cd00464">
    <property type="entry name" value="SK"/>
    <property type="match status" value="1"/>
</dbReference>
<dbReference type="GO" id="GO:0009423">
    <property type="term" value="P:chorismate biosynthetic process"/>
    <property type="evidence" value="ECO:0007669"/>
    <property type="project" value="UniProtKB-UniRule"/>
</dbReference>
<comment type="subcellular location">
    <subcellularLocation>
        <location evidence="11">Cytoplasm</location>
    </subcellularLocation>
</comment>
<keyword evidence="13" id="KW-1185">Reference proteome</keyword>
<accession>X4ZIA5</accession>
<dbReference type="GO" id="GO:0005524">
    <property type="term" value="F:ATP binding"/>
    <property type="evidence" value="ECO:0007669"/>
    <property type="project" value="UniProtKB-UniRule"/>
</dbReference>
<dbReference type="GO" id="GO:0004765">
    <property type="term" value="F:shikimate kinase activity"/>
    <property type="evidence" value="ECO:0007669"/>
    <property type="project" value="UniProtKB-UniRule"/>
</dbReference>
<comment type="cofactor">
    <cofactor evidence="11">
        <name>Mg(2+)</name>
        <dbReference type="ChEBI" id="CHEBI:18420"/>
    </cofactor>
    <text evidence="11">Binds 1 Mg(2+) ion per subunit.</text>
</comment>
<dbReference type="EMBL" id="CP004078">
    <property type="protein sequence ID" value="AHV97102.1"/>
    <property type="molecule type" value="Genomic_DNA"/>
</dbReference>
<comment type="catalytic activity">
    <reaction evidence="10 11">
        <text>shikimate + ATP = 3-phosphoshikimate + ADP + H(+)</text>
        <dbReference type="Rhea" id="RHEA:13121"/>
        <dbReference type="ChEBI" id="CHEBI:15378"/>
        <dbReference type="ChEBI" id="CHEBI:30616"/>
        <dbReference type="ChEBI" id="CHEBI:36208"/>
        <dbReference type="ChEBI" id="CHEBI:145989"/>
        <dbReference type="ChEBI" id="CHEBI:456216"/>
        <dbReference type="EC" id="2.7.1.71"/>
    </reaction>
</comment>
<dbReference type="EC" id="2.7.1.71" evidence="3 11"/>
<dbReference type="GO" id="GO:0008652">
    <property type="term" value="P:amino acid biosynthetic process"/>
    <property type="evidence" value="ECO:0007669"/>
    <property type="project" value="UniProtKB-KW"/>
</dbReference>
<dbReference type="KEGG" id="psab:PSAB_10870"/>
<evidence type="ECO:0000313" key="13">
    <source>
        <dbReference type="Proteomes" id="UP000019772"/>
    </source>
</evidence>
<evidence type="ECO:0000256" key="3">
    <source>
        <dbReference type="ARBA" id="ARBA00012154"/>
    </source>
</evidence>
<evidence type="ECO:0000256" key="1">
    <source>
        <dbReference type="ARBA" id="ARBA00004842"/>
    </source>
</evidence>
<evidence type="ECO:0000256" key="9">
    <source>
        <dbReference type="ARBA" id="ARBA00023141"/>
    </source>
</evidence>
<evidence type="ECO:0000256" key="10">
    <source>
        <dbReference type="ARBA" id="ARBA00048567"/>
    </source>
</evidence>
<dbReference type="Proteomes" id="UP000019772">
    <property type="component" value="Chromosome"/>
</dbReference>
<dbReference type="HOGENOM" id="CLU_057607_4_0_9"/>
<comment type="pathway">
    <text evidence="1 11">Metabolic intermediate biosynthesis; chorismate biosynthesis; chorismate from D-erythrose 4-phosphate and phosphoenolpyruvate: step 5/7.</text>
</comment>
<dbReference type="InterPro" id="IPR031322">
    <property type="entry name" value="Shikimate/glucono_kinase"/>
</dbReference>
<sequence>MSADDMKRQSRPTDAKNLILIGMMGTGKSTVGAILAEELGFELVDLDQVIVRKEGRSIAEIFEKDGEGYFRTVETESLRETLQTGGQVIATGGGAVLAEANRQLMLENGVVAALRATAEEIISRVNGDSNRPLLAGNAEERVRRILEERKDAYSFAHCTVDTSSLTAAQVCQDILMHYRVLAFKHVG</sequence>
<evidence type="ECO:0000256" key="4">
    <source>
        <dbReference type="ARBA" id="ARBA00022605"/>
    </source>
</evidence>